<gene>
    <name evidence="2" type="ORF">FHL15_007703</name>
</gene>
<dbReference type="EMBL" id="VFLP01000045">
    <property type="protein sequence ID" value="TRX91479.1"/>
    <property type="molecule type" value="Genomic_DNA"/>
</dbReference>
<feature type="region of interest" description="Disordered" evidence="1">
    <location>
        <begin position="251"/>
        <end position="286"/>
    </location>
</feature>
<organism evidence="2 3">
    <name type="scientific">Xylaria flabelliformis</name>
    <dbReference type="NCBI Taxonomy" id="2512241"/>
    <lineage>
        <taxon>Eukaryota</taxon>
        <taxon>Fungi</taxon>
        <taxon>Dikarya</taxon>
        <taxon>Ascomycota</taxon>
        <taxon>Pezizomycotina</taxon>
        <taxon>Sordariomycetes</taxon>
        <taxon>Xylariomycetidae</taxon>
        <taxon>Xylariales</taxon>
        <taxon>Xylariaceae</taxon>
        <taxon>Xylaria</taxon>
    </lineage>
</organism>
<proteinExistence type="predicted"/>
<evidence type="ECO:0000313" key="3">
    <source>
        <dbReference type="Proteomes" id="UP000319160"/>
    </source>
</evidence>
<evidence type="ECO:0000256" key="1">
    <source>
        <dbReference type="SAM" id="MobiDB-lite"/>
    </source>
</evidence>
<comment type="caution">
    <text evidence="2">The sequence shown here is derived from an EMBL/GenBank/DDBJ whole genome shotgun (WGS) entry which is preliminary data.</text>
</comment>
<name>A0A553HU41_9PEZI</name>
<evidence type="ECO:0000313" key="2">
    <source>
        <dbReference type="EMBL" id="TRX91479.1"/>
    </source>
</evidence>
<sequence length="286" mass="30918">MRLDDLDSTSTSSGIQGSLLTFTACHITPKSDIVVSLLQLSQNMPYSRLLVRRHFDDGTCNAIDDCAHSPLPSSSTSPSPAPHLPLLITVASPLPPSPATALLPPPRFPAKPVGLTEEAEINEEKEDESRLRSRQFLLGTSRVSAPSREVYKVSFAQQSSNGSRVAKRSDLFARRIDLNPRVKVDLDFTYFTDRVATYERKAAEKVKHKLKVYAGAAGRAVGDAGDEIQGSVRQSVGERFALLFLKMKADADASTSPSNQCRRRKIGVQGGDAGVEAGTSSPSITH</sequence>
<dbReference type="Proteomes" id="UP000319160">
    <property type="component" value="Unassembled WGS sequence"/>
</dbReference>
<dbReference type="PROSITE" id="PS51257">
    <property type="entry name" value="PROKAR_LIPOPROTEIN"/>
    <property type="match status" value="1"/>
</dbReference>
<reference evidence="3" key="1">
    <citation type="submission" date="2019-06" db="EMBL/GenBank/DDBJ databases">
        <title>Draft genome sequence of the griseofulvin-producing fungus Xylaria cubensis strain G536.</title>
        <authorList>
            <person name="Mead M.E."/>
            <person name="Raja H.A."/>
            <person name="Steenwyk J.L."/>
            <person name="Knowles S.L."/>
            <person name="Oberlies N.H."/>
            <person name="Rokas A."/>
        </authorList>
    </citation>
    <scope>NUCLEOTIDE SEQUENCE [LARGE SCALE GENOMIC DNA]</scope>
    <source>
        <strain evidence="3">G536</strain>
    </source>
</reference>
<keyword evidence="3" id="KW-1185">Reference proteome</keyword>
<protein>
    <submittedName>
        <fullName evidence="2">Uncharacterized protein</fullName>
    </submittedName>
</protein>
<accession>A0A553HU41</accession>
<dbReference type="AlphaFoldDB" id="A0A553HU41"/>